<accession>A0AA47KIP8</accession>
<dbReference type="InterPro" id="IPR012893">
    <property type="entry name" value="HipA-like_C"/>
</dbReference>
<dbReference type="PANTHER" id="PTHR37419:SF1">
    <property type="entry name" value="SERINE_THREONINE-PROTEIN KINASE TOXIN HIPA"/>
    <property type="match status" value="1"/>
</dbReference>
<evidence type="ECO:0000256" key="1">
    <source>
        <dbReference type="ARBA" id="ARBA00010164"/>
    </source>
</evidence>
<dbReference type="Gene3D" id="1.10.1070.20">
    <property type="match status" value="1"/>
</dbReference>
<evidence type="ECO:0000256" key="2">
    <source>
        <dbReference type="ARBA" id="ARBA00022679"/>
    </source>
</evidence>
<name>A0AA47KIP8_9GAMM</name>
<organism evidence="5 6">
    <name type="scientific">Salinivibrio kushneri</name>
    <dbReference type="NCBI Taxonomy" id="1908198"/>
    <lineage>
        <taxon>Bacteria</taxon>
        <taxon>Pseudomonadati</taxon>
        <taxon>Pseudomonadota</taxon>
        <taxon>Gammaproteobacteria</taxon>
        <taxon>Vibrionales</taxon>
        <taxon>Vibrionaceae</taxon>
        <taxon>Salinivibrio</taxon>
    </lineage>
</organism>
<dbReference type="Pfam" id="PF07804">
    <property type="entry name" value="HipA_C"/>
    <property type="match status" value="1"/>
</dbReference>
<dbReference type="GO" id="GO:0005829">
    <property type="term" value="C:cytosol"/>
    <property type="evidence" value="ECO:0007669"/>
    <property type="project" value="TreeGrafter"/>
</dbReference>
<protein>
    <submittedName>
        <fullName evidence="5">HipA domain-containing protein</fullName>
    </submittedName>
</protein>
<dbReference type="AlphaFoldDB" id="A0AA47KIP8"/>
<dbReference type="InterPro" id="IPR002048">
    <property type="entry name" value="EF_hand_dom"/>
</dbReference>
<sequence>MKFSSSHRDGRYHIDHDANEDSWIIKTPSTVHKGVPLNEFTCMTLAAQAGAVVPEIRLINVAELEGLPNIQLPNEPFAYGIQRFDRGSDGRIHAEDFAQVFGLYPSDKYQKVNYEQLGKVLYRESANGREDIQQMARRLLINILLGNGDAHLKNWTICYPDRMLPRLSPLYDVVFTQPYIEYDNIALKMAKSKRWYDISLSHFERWSQDVGVPWQMIKPHLLDTINLARDIWPNQLAQLPMLTEHKAMLRNHWKALHEDFTIDS</sequence>
<dbReference type="Proteomes" id="UP001164748">
    <property type="component" value="Chromosome"/>
</dbReference>
<evidence type="ECO:0000259" key="4">
    <source>
        <dbReference type="PROSITE" id="PS50222"/>
    </source>
</evidence>
<feature type="domain" description="EF-hand" evidence="4">
    <location>
        <begin position="72"/>
        <end position="107"/>
    </location>
</feature>
<evidence type="ECO:0000313" key="5">
    <source>
        <dbReference type="EMBL" id="WBA07588.1"/>
    </source>
</evidence>
<keyword evidence="2" id="KW-0808">Transferase</keyword>
<comment type="similarity">
    <text evidence="1">Belongs to the HipA Ser/Thr kinase family.</text>
</comment>
<dbReference type="GO" id="GO:0005509">
    <property type="term" value="F:calcium ion binding"/>
    <property type="evidence" value="ECO:0007669"/>
    <property type="project" value="InterPro"/>
</dbReference>
<gene>
    <name evidence="5" type="ORF">N8M53_06840</name>
</gene>
<evidence type="ECO:0000256" key="3">
    <source>
        <dbReference type="ARBA" id="ARBA00022777"/>
    </source>
</evidence>
<dbReference type="EMBL" id="CP114588">
    <property type="protein sequence ID" value="WBA07588.1"/>
    <property type="molecule type" value="Genomic_DNA"/>
</dbReference>
<evidence type="ECO:0000313" key="6">
    <source>
        <dbReference type="Proteomes" id="UP001164748"/>
    </source>
</evidence>
<dbReference type="PROSITE" id="PS50222">
    <property type="entry name" value="EF_HAND_2"/>
    <property type="match status" value="1"/>
</dbReference>
<proteinExistence type="inferred from homology"/>
<dbReference type="InterPro" id="IPR052028">
    <property type="entry name" value="HipA_Ser/Thr_kinase"/>
</dbReference>
<dbReference type="GO" id="GO:0004674">
    <property type="term" value="F:protein serine/threonine kinase activity"/>
    <property type="evidence" value="ECO:0007669"/>
    <property type="project" value="TreeGrafter"/>
</dbReference>
<keyword evidence="3" id="KW-0418">Kinase</keyword>
<reference evidence="5" key="1">
    <citation type="submission" date="2022-09" db="EMBL/GenBank/DDBJ databases">
        <authorList>
            <person name="Li Z.-J."/>
        </authorList>
    </citation>
    <scope>NUCLEOTIDE SEQUENCE</scope>
    <source>
        <strain evidence="5">TGB11</strain>
    </source>
</reference>
<dbReference type="PANTHER" id="PTHR37419">
    <property type="entry name" value="SERINE/THREONINE-PROTEIN KINASE TOXIN HIPA"/>
    <property type="match status" value="1"/>
</dbReference>
<dbReference type="RefSeq" id="WP_269578229.1">
    <property type="nucleotide sequence ID" value="NZ_CP114588.1"/>
</dbReference>